<feature type="chain" id="PRO_5003954115" evidence="1">
    <location>
        <begin position="28"/>
        <end position="101"/>
    </location>
</feature>
<keyword evidence="1" id="KW-0732">Signal</keyword>
<dbReference type="EMBL" id="AMEM01000018">
    <property type="protein sequence ID" value="EKX90257.1"/>
    <property type="molecule type" value="Genomic_DNA"/>
</dbReference>
<dbReference type="PATRIC" id="fig|1035195.3.peg.1327"/>
<sequence length="101" mass="10506">MKKTSRIATACVAGALATGMLTVPASAQSAYMEPTASSQVVGDAVVGSATLPWRVLTPLTNGTPLEYPVDTATFFSAMPFMIAASLFSKQCHLSDVRGCHP</sequence>
<accession>L1MG89</accession>
<dbReference type="RefSeq" id="WP_006063701.1">
    <property type="nucleotide sequence ID" value="NZ_KB290831.1"/>
</dbReference>
<protein>
    <submittedName>
        <fullName evidence="2">Uncharacterized protein</fullName>
    </submittedName>
</protein>
<evidence type="ECO:0000256" key="1">
    <source>
        <dbReference type="SAM" id="SignalP"/>
    </source>
</evidence>
<evidence type="ECO:0000313" key="3">
    <source>
        <dbReference type="Proteomes" id="UP000010445"/>
    </source>
</evidence>
<feature type="signal peptide" evidence="1">
    <location>
        <begin position="1"/>
        <end position="27"/>
    </location>
</feature>
<name>L1MG89_9CORY</name>
<proteinExistence type="predicted"/>
<gene>
    <name evidence="2" type="ORF">HMPREF9997_01472</name>
</gene>
<dbReference type="Proteomes" id="UP000010445">
    <property type="component" value="Unassembled WGS sequence"/>
</dbReference>
<evidence type="ECO:0000313" key="2">
    <source>
        <dbReference type="EMBL" id="EKX90257.1"/>
    </source>
</evidence>
<dbReference type="AlphaFoldDB" id="L1MG89"/>
<comment type="caution">
    <text evidence="2">The sequence shown here is derived from an EMBL/GenBank/DDBJ whole genome shotgun (WGS) entry which is preliminary data.</text>
</comment>
<organism evidence="2 3">
    <name type="scientific">Corynebacterium durum F0235</name>
    <dbReference type="NCBI Taxonomy" id="1035195"/>
    <lineage>
        <taxon>Bacteria</taxon>
        <taxon>Bacillati</taxon>
        <taxon>Actinomycetota</taxon>
        <taxon>Actinomycetes</taxon>
        <taxon>Mycobacteriales</taxon>
        <taxon>Corynebacteriaceae</taxon>
        <taxon>Corynebacterium</taxon>
    </lineage>
</organism>
<reference evidence="2 3" key="1">
    <citation type="submission" date="2012-05" db="EMBL/GenBank/DDBJ databases">
        <authorList>
            <person name="Weinstock G."/>
            <person name="Sodergren E."/>
            <person name="Lobos E.A."/>
            <person name="Fulton L."/>
            <person name="Fulton R."/>
            <person name="Courtney L."/>
            <person name="Fronick C."/>
            <person name="O'Laughlin M."/>
            <person name="Godfrey J."/>
            <person name="Wilson R.M."/>
            <person name="Miner T."/>
            <person name="Farmer C."/>
            <person name="Delehaunty K."/>
            <person name="Cordes M."/>
            <person name="Minx P."/>
            <person name="Tomlinson C."/>
            <person name="Chen J."/>
            <person name="Wollam A."/>
            <person name="Pepin K.H."/>
            <person name="Bhonagiri V."/>
            <person name="Zhang X."/>
            <person name="Suruliraj S."/>
            <person name="Warren W."/>
            <person name="Mitreva M."/>
            <person name="Mardis E.R."/>
            <person name="Wilson R.K."/>
        </authorList>
    </citation>
    <scope>NUCLEOTIDE SEQUENCE [LARGE SCALE GENOMIC DNA]</scope>
    <source>
        <strain evidence="2 3">F0235</strain>
    </source>
</reference>
<keyword evidence="3" id="KW-1185">Reference proteome</keyword>
<dbReference type="HOGENOM" id="CLU_2286757_0_0_11"/>
<dbReference type="GeneID" id="84897257"/>